<comment type="similarity">
    <text evidence="1 10">Belongs to the sigma-54 factor family.</text>
</comment>
<comment type="function">
    <text evidence="10">Sigma factors are initiation factors that promote the attachment of RNA polymerase to specific initiation sites and are then released.</text>
</comment>
<keyword evidence="4 10" id="KW-0808">Transferase</keyword>
<evidence type="ECO:0000256" key="2">
    <source>
        <dbReference type="ARBA" id="ARBA00019942"/>
    </source>
</evidence>
<dbReference type="NCBIfam" id="NF004595">
    <property type="entry name" value="PRK05932.1-2"/>
    <property type="match status" value="1"/>
</dbReference>
<dbReference type="InterPro" id="IPR007634">
    <property type="entry name" value="RNA_pol_sigma_54_DNA-bd"/>
</dbReference>
<keyword evidence="3 10" id="KW-0240">DNA-directed RNA polymerase</keyword>
<dbReference type="PROSITE" id="PS00718">
    <property type="entry name" value="SIGMA54_2"/>
    <property type="match status" value="1"/>
</dbReference>
<gene>
    <name evidence="14" type="ORF">FG476_10505</name>
</gene>
<evidence type="ECO:0000256" key="4">
    <source>
        <dbReference type="ARBA" id="ARBA00022679"/>
    </source>
</evidence>
<evidence type="ECO:0000256" key="8">
    <source>
        <dbReference type="ARBA" id="ARBA00023125"/>
    </source>
</evidence>
<sequence>MTLKARLRTSIGQQLVMTPQLHQSIRLLQMSNAELQLEITAAIESNPLLDWAENQSSETSEAAETEVETEDWQAKESAWDINGSKSNENDDNNPAERLTNENTLTDHLLWQLRLSPLSARDYQIGTVLIDAIEEDGYLREPLSTLTATITPLSVDESELLPVLRHIQSFDPTGVAARSLAECLTLQLKSLREAIPGRTLALQIVNSPLLEQLPRSGVTGLARELKRPSQDVQQAVELIRGLDPRPGKKIGDLEVGTYVIPDCVIWRQHGLWQATLLGHGFPQVVLHRGYEQLINRCNDANASYLRNQLQEARWLLKGLEARGETLLKVVNSLIRHQAGFLEFGQHALRPLTIRELATELALHESTVSRAIAGKYVRTPRGTLALRTFFASGISTDNGGETSSSAIQAIIRRLIETENPRKPLSDAKLAELLKTSGIPVARRTIAKYRDAMNISASHERVRVLG</sequence>
<proteinExistence type="inferred from homology"/>
<feature type="domain" description="RNA polymerase sigma factor 54 DNA-binding" evidence="12">
    <location>
        <begin position="302"/>
        <end position="459"/>
    </location>
</feature>
<evidence type="ECO:0000256" key="11">
    <source>
        <dbReference type="SAM" id="MobiDB-lite"/>
    </source>
</evidence>
<evidence type="ECO:0000313" key="14">
    <source>
        <dbReference type="EMBL" id="MRU24466.1"/>
    </source>
</evidence>
<evidence type="ECO:0000256" key="7">
    <source>
        <dbReference type="ARBA" id="ARBA00023082"/>
    </source>
</evidence>
<dbReference type="Pfam" id="PF04963">
    <property type="entry name" value="Sigma54_CBD"/>
    <property type="match status" value="1"/>
</dbReference>
<evidence type="ECO:0000256" key="1">
    <source>
        <dbReference type="ARBA" id="ARBA00008798"/>
    </source>
</evidence>
<dbReference type="PANTHER" id="PTHR32248">
    <property type="entry name" value="RNA POLYMERASE SIGMA-54 FACTOR"/>
    <property type="match status" value="1"/>
</dbReference>
<evidence type="ECO:0000259" key="13">
    <source>
        <dbReference type="Pfam" id="PF04963"/>
    </source>
</evidence>
<evidence type="ECO:0000256" key="3">
    <source>
        <dbReference type="ARBA" id="ARBA00022478"/>
    </source>
</evidence>
<evidence type="ECO:0000256" key="5">
    <source>
        <dbReference type="ARBA" id="ARBA00022695"/>
    </source>
</evidence>
<keyword evidence="9 10" id="KW-0804">Transcription</keyword>
<dbReference type="Pfam" id="PF00309">
    <property type="entry name" value="Sigma54_AID"/>
    <property type="match status" value="1"/>
</dbReference>
<feature type="domain" description="RNA polymerase sigma factor 54 core-binding" evidence="13">
    <location>
        <begin position="96"/>
        <end position="289"/>
    </location>
</feature>
<keyword evidence="8 10" id="KW-0238">DNA-binding</keyword>
<dbReference type="GO" id="GO:0000428">
    <property type="term" value="C:DNA-directed RNA polymerase complex"/>
    <property type="evidence" value="ECO:0007669"/>
    <property type="project" value="UniProtKB-KW"/>
</dbReference>
<evidence type="ECO:0000256" key="6">
    <source>
        <dbReference type="ARBA" id="ARBA00023015"/>
    </source>
</evidence>
<dbReference type="PRINTS" id="PR00045">
    <property type="entry name" value="SIGMA54FCT"/>
</dbReference>
<feature type="region of interest" description="Disordered" evidence="11">
    <location>
        <begin position="53"/>
        <end position="98"/>
    </location>
</feature>
<dbReference type="PROSITE" id="PS50044">
    <property type="entry name" value="SIGMA54_3"/>
    <property type="match status" value="1"/>
</dbReference>
<evidence type="ECO:0000256" key="9">
    <source>
        <dbReference type="ARBA" id="ARBA00023163"/>
    </source>
</evidence>
<dbReference type="PIRSF" id="PIRSF000774">
    <property type="entry name" value="RpoN"/>
    <property type="match status" value="1"/>
</dbReference>
<name>A0A9Q4MJ51_XYLFS</name>
<dbReference type="InterPro" id="IPR038709">
    <property type="entry name" value="RpoN_core-bd_sf"/>
</dbReference>
<dbReference type="GO" id="GO:0006352">
    <property type="term" value="P:DNA-templated transcription initiation"/>
    <property type="evidence" value="ECO:0007669"/>
    <property type="project" value="InterPro"/>
</dbReference>
<keyword evidence="6 10" id="KW-0805">Transcription regulation</keyword>
<dbReference type="InterPro" id="IPR007046">
    <property type="entry name" value="RNA_pol_sigma_54_core-bd"/>
</dbReference>
<dbReference type="Gene3D" id="1.10.10.60">
    <property type="entry name" value="Homeodomain-like"/>
    <property type="match status" value="1"/>
</dbReference>
<dbReference type="NCBIfam" id="TIGR02395">
    <property type="entry name" value="rpoN_sigma"/>
    <property type="match status" value="1"/>
</dbReference>
<feature type="compositionally biased region" description="Acidic residues" evidence="11">
    <location>
        <begin position="61"/>
        <end position="71"/>
    </location>
</feature>
<dbReference type="Pfam" id="PF04552">
    <property type="entry name" value="Sigma54_DBD"/>
    <property type="match status" value="1"/>
</dbReference>
<evidence type="ECO:0000313" key="15">
    <source>
        <dbReference type="Proteomes" id="UP000474061"/>
    </source>
</evidence>
<dbReference type="PANTHER" id="PTHR32248:SF4">
    <property type="entry name" value="RNA POLYMERASE SIGMA-54 FACTOR"/>
    <property type="match status" value="1"/>
</dbReference>
<dbReference type="PROSITE" id="PS00717">
    <property type="entry name" value="SIGMA54_1"/>
    <property type="match status" value="1"/>
</dbReference>
<keyword evidence="7 10" id="KW-0731">Sigma factor</keyword>
<dbReference type="NCBIfam" id="NF009118">
    <property type="entry name" value="PRK12469.1"/>
    <property type="match status" value="1"/>
</dbReference>
<organism evidence="14 15">
    <name type="scientific">Xylella fastidiosa subsp. multiplex</name>
    <dbReference type="NCBI Taxonomy" id="644357"/>
    <lineage>
        <taxon>Bacteria</taxon>
        <taxon>Pseudomonadati</taxon>
        <taxon>Pseudomonadota</taxon>
        <taxon>Gammaproteobacteria</taxon>
        <taxon>Lysobacterales</taxon>
        <taxon>Lysobacteraceae</taxon>
        <taxon>Xylella</taxon>
    </lineage>
</organism>
<dbReference type="GO" id="GO:0016779">
    <property type="term" value="F:nucleotidyltransferase activity"/>
    <property type="evidence" value="ECO:0007669"/>
    <property type="project" value="UniProtKB-KW"/>
</dbReference>
<evidence type="ECO:0000259" key="12">
    <source>
        <dbReference type="Pfam" id="PF04552"/>
    </source>
</evidence>
<accession>A0A9Q4MJ51</accession>
<dbReference type="GO" id="GO:0001216">
    <property type="term" value="F:DNA-binding transcription activator activity"/>
    <property type="evidence" value="ECO:0007669"/>
    <property type="project" value="InterPro"/>
</dbReference>
<keyword evidence="5 10" id="KW-0548">Nucleotidyltransferase</keyword>
<dbReference type="EMBL" id="VDCJ01000351">
    <property type="protein sequence ID" value="MRU24466.1"/>
    <property type="molecule type" value="Genomic_DNA"/>
</dbReference>
<dbReference type="Gene3D" id="1.10.10.1330">
    <property type="entry name" value="RNA polymerase sigma-54 factor, core-binding domain"/>
    <property type="match status" value="1"/>
</dbReference>
<comment type="caution">
    <text evidence="14">The sequence shown here is derived from an EMBL/GenBank/DDBJ whole genome shotgun (WGS) entry which is preliminary data.</text>
</comment>
<dbReference type="GO" id="GO:0016987">
    <property type="term" value="F:sigma factor activity"/>
    <property type="evidence" value="ECO:0007669"/>
    <property type="project" value="UniProtKB-KW"/>
</dbReference>
<dbReference type="GO" id="GO:0003677">
    <property type="term" value="F:DNA binding"/>
    <property type="evidence" value="ECO:0007669"/>
    <property type="project" value="UniProtKB-KW"/>
</dbReference>
<dbReference type="Proteomes" id="UP000474061">
    <property type="component" value="Unassembled WGS sequence"/>
</dbReference>
<dbReference type="InterPro" id="IPR000394">
    <property type="entry name" value="RNA_pol_sigma_54"/>
</dbReference>
<evidence type="ECO:0000256" key="10">
    <source>
        <dbReference type="PIRNR" id="PIRNR000774"/>
    </source>
</evidence>
<dbReference type="AlphaFoldDB" id="A0A9Q4MJ51"/>
<protein>
    <recommendedName>
        <fullName evidence="2 10">RNA polymerase sigma-54 factor</fullName>
    </recommendedName>
</protein>
<reference evidence="14" key="2">
    <citation type="journal article" date="2020" name="Appl. Environ. Microbiol.">
        <title>Multiple intercontinental introductions associated with the emergence of a plant pathogen in Europe.</title>
        <authorList>
            <person name="Landa B.B."/>
            <person name="Castillo A.I."/>
            <person name="Giampetruzzi A."/>
            <person name="Kahn A."/>
            <person name="Roman-Ecija M."/>
            <person name="Velasco-Amo M.P."/>
            <person name="Navas-Cortes J.A."/>
            <person name="Marco-Noales E."/>
            <person name="Barbe S."/>
            <person name="Moralejo E."/>
            <person name="Coletta-Filho H.D."/>
            <person name="Saldarelli P."/>
            <person name="Saponari M."/>
            <person name="Almeida R.P.P."/>
        </authorList>
    </citation>
    <scope>NUCLEOTIDE SEQUENCE</scope>
    <source>
        <strain evidence="14">XYL1981</strain>
    </source>
</reference>
<reference evidence="14" key="1">
    <citation type="submission" date="2019-05" db="EMBL/GenBank/DDBJ databases">
        <authorList>
            <person name="Castillo A."/>
            <person name="Giampetruzzi A."/>
            <person name="Landa B."/>
            <person name="Saponari M."/>
            <person name="Almeida R.P.P."/>
            <person name="Moralejo E."/>
            <person name="Marco-Noales E."/>
            <person name="Velasco-Amo M.P."/>
            <person name="Roman-Ecija M."/>
            <person name="Navarro I."/>
            <person name="Monterde A."/>
            <person name="Barbe S."/>
        </authorList>
    </citation>
    <scope>NUCLEOTIDE SEQUENCE</scope>
    <source>
        <strain evidence="14">XYL1981</strain>
    </source>
</reference>